<sequence length="59" mass="6839">MANEMINEMFDVYIKSMKQEDEESGKKIEATFDALFDMMSEEEQTKCKKEAIVGLLQVL</sequence>
<dbReference type="RefSeq" id="WP_067481035.1">
    <property type="nucleotide sequence ID" value="NZ_LWMN01000001.1"/>
</dbReference>
<evidence type="ECO:0000313" key="2">
    <source>
        <dbReference type="Proteomes" id="UP000078516"/>
    </source>
</evidence>
<gene>
    <name evidence="1" type="ORF">A6E74_01520</name>
</gene>
<dbReference type="Proteomes" id="UP000078516">
    <property type="component" value="Unassembled WGS sequence"/>
</dbReference>
<comment type="caution">
    <text evidence="1">The sequence shown here is derived from an EMBL/GenBank/DDBJ whole genome shotgun (WGS) entry which is preliminary data.</text>
</comment>
<accession>A0A179EV39</accession>
<evidence type="ECO:0000313" key="1">
    <source>
        <dbReference type="EMBL" id="OAQ57081.1"/>
    </source>
</evidence>
<protein>
    <submittedName>
        <fullName evidence="1">Uncharacterized protein</fullName>
    </submittedName>
</protein>
<dbReference type="EMBL" id="LWMN01000001">
    <property type="protein sequence ID" value="OAQ57081.1"/>
    <property type="molecule type" value="Genomic_DNA"/>
</dbReference>
<reference evidence="1 2" key="1">
    <citation type="submission" date="2016-04" db="EMBL/GenBank/DDBJ databases">
        <title>Draft genome of an Enterococcus thailandicus strain isolated from bovine feces.</title>
        <authorList>
            <person name="Beukers A.G."/>
            <person name="Zaheer R."/>
            <person name="Goji N."/>
            <person name="Cook S.R."/>
            <person name="Amoako K."/>
            <person name="Chaves A.V."/>
            <person name="Ward M.P."/>
            <person name="Mcallister T.A."/>
        </authorList>
    </citation>
    <scope>NUCLEOTIDE SEQUENCE [LARGE SCALE GENOMIC DNA]</scope>
    <source>
        <strain evidence="1 2">F0711D 46</strain>
    </source>
</reference>
<name>A0A179EV39_ENTTH</name>
<organism evidence="1 2">
    <name type="scientific">Enterococcus thailandicus</name>
    <dbReference type="NCBI Taxonomy" id="417368"/>
    <lineage>
        <taxon>Bacteria</taxon>
        <taxon>Bacillati</taxon>
        <taxon>Bacillota</taxon>
        <taxon>Bacilli</taxon>
        <taxon>Lactobacillales</taxon>
        <taxon>Enterococcaceae</taxon>
        <taxon>Enterococcus</taxon>
    </lineage>
</organism>
<dbReference type="AlphaFoldDB" id="A0A179EV39"/>
<proteinExistence type="predicted"/>
<keyword evidence="2" id="KW-1185">Reference proteome</keyword>